<reference evidence="9" key="1">
    <citation type="submission" date="2017-02" db="UniProtKB">
        <authorList>
            <consortium name="WormBaseParasite"/>
        </authorList>
    </citation>
    <scope>IDENTIFICATION</scope>
</reference>
<dbReference type="Gene3D" id="1.20.1070.10">
    <property type="entry name" value="Rhodopsin 7-helix transmembrane proteins"/>
    <property type="match status" value="1"/>
</dbReference>
<evidence type="ECO:0000256" key="5">
    <source>
        <dbReference type="SAM" id="Phobius"/>
    </source>
</evidence>
<name>A0A0N4WT15_HAEPC</name>
<proteinExistence type="predicted"/>
<dbReference type="GO" id="GO:0016020">
    <property type="term" value="C:membrane"/>
    <property type="evidence" value="ECO:0007669"/>
    <property type="project" value="UniProtKB-SubCell"/>
</dbReference>
<feature type="transmembrane region" description="Helical" evidence="5">
    <location>
        <begin position="237"/>
        <end position="257"/>
    </location>
</feature>
<dbReference type="OMA" id="WIHFENV"/>
<keyword evidence="4 5" id="KW-0472">Membrane</keyword>
<keyword evidence="3 5" id="KW-1133">Transmembrane helix</keyword>
<feature type="transmembrane region" description="Helical" evidence="5">
    <location>
        <begin position="106"/>
        <end position="129"/>
    </location>
</feature>
<keyword evidence="8" id="KW-1185">Reference proteome</keyword>
<evidence type="ECO:0000259" key="6">
    <source>
        <dbReference type="PROSITE" id="PS50262"/>
    </source>
</evidence>
<dbReference type="WBParaSite" id="HPLM_0001470901-mRNA-1">
    <property type="protein sequence ID" value="HPLM_0001470901-mRNA-1"/>
    <property type="gene ID" value="HPLM_0001470901"/>
</dbReference>
<feature type="transmembrane region" description="Helical" evidence="5">
    <location>
        <begin position="33"/>
        <end position="56"/>
    </location>
</feature>
<sequence length="267" mass="30290">MNDSMTTATFNETQGPCDVDTHPYLRLAFVSSFFSFGSVISIVGCACNLLLLLLFLSKHSSNSFQTFLAFLDFMLCFLFIACFGALSFAVTFRIEWLYTVVKDNNVVMLIASRIVQLCIPYTLIANTAFRLASITQRSQRFTRSRNLQIVVLTIAIIAVVLRVPGYFFMEVVELPECDFFESRVLSGKMMDPVVTNMYRISDVFIQFLHLFVSFIILCVLNCVVIQKLRTSHDRAKRRASCQSLSLSVSLFFLWFSAGPSRGMPLKE</sequence>
<evidence type="ECO:0000256" key="3">
    <source>
        <dbReference type="ARBA" id="ARBA00022989"/>
    </source>
</evidence>
<dbReference type="PANTHER" id="PTHR46709">
    <property type="entry name" value="PROTEIN CBG23488-RELATED"/>
    <property type="match status" value="1"/>
</dbReference>
<keyword evidence="2 5" id="KW-0812">Transmembrane</keyword>
<evidence type="ECO:0000256" key="1">
    <source>
        <dbReference type="ARBA" id="ARBA00004370"/>
    </source>
</evidence>
<organism evidence="9">
    <name type="scientific">Haemonchus placei</name>
    <name type="common">Barber's pole worm</name>
    <dbReference type="NCBI Taxonomy" id="6290"/>
    <lineage>
        <taxon>Eukaryota</taxon>
        <taxon>Metazoa</taxon>
        <taxon>Ecdysozoa</taxon>
        <taxon>Nematoda</taxon>
        <taxon>Chromadorea</taxon>
        <taxon>Rhabditida</taxon>
        <taxon>Rhabditina</taxon>
        <taxon>Rhabditomorpha</taxon>
        <taxon>Strongyloidea</taxon>
        <taxon>Trichostrongylidae</taxon>
        <taxon>Haemonchus</taxon>
    </lineage>
</organism>
<evidence type="ECO:0000313" key="7">
    <source>
        <dbReference type="EMBL" id="VDO53790.1"/>
    </source>
</evidence>
<dbReference type="PROSITE" id="PS50262">
    <property type="entry name" value="G_PROTEIN_RECEP_F1_2"/>
    <property type="match status" value="1"/>
</dbReference>
<comment type="subcellular location">
    <subcellularLocation>
        <location evidence="1">Membrane</location>
    </subcellularLocation>
</comment>
<feature type="transmembrane region" description="Helical" evidence="5">
    <location>
        <begin position="68"/>
        <end position="94"/>
    </location>
</feature>
<feature type="transmembrane region" description="Helical" evidence="5">
    <location>
        <begin position="149"/>
        <end position="169"/>
    </location>
</feature>
<feature type="transmembrane region" description="Helical" evidence="5">
    <location>
        <begin position="203"/>
        <end position="225"/>
    </location>
</feature>
<dbReference type="SUPFAM" id="SSF81321">
    <property type="entry name" value="Family A G protein-coupled receptor-like"/>
    <property type="match status" value="1"/>
</dbReference>
<dbReference type="OrthoDB" id="5870289at2759"/>
<gene>
    <name evidence="7" type="ORF">HPLM_LOCUS14701</name>
</gene>
<evidence type="ECO:0000313" key="8">
    <source>
        <dbReference type="Proteomes" id="UP000268014"/>
    </source>
</evidence>
<feature type="domain" description="G-protein coupled receptors family 1 profile" evidence="6">
    <location>
        <begin position="37"/>
        <end position="253"/>
    </location>
</feature>
<accession>A0A0N4WT15</accession>
<dbReference type="Proteomes" id="UP000268014">
    <property type="component" value="Unassembled WGS sequence"/>
</dbReference>
<dbReference type="PANTHER" id="PTHR46709:SF15">
    <property type="entry name" value="G_PROTEIN_RECEP_F1_2 DOMAIN-CONTAINING PROTEIN"/>
    <property type="match status" value="1"/>
</dbReference>
<dbReference type="AlphaFoldDB" id="A0A0N4WT15"/>
<protein>
    <submittedName>
        <fullName evidence="9">G_PROTEIN_RECEP_F1_2 domain-containing protein</fullName>
    </submittedName>
</protein>
<reference evidence="7 8" key="2">
    <citation type="submission" date="2018-11" db="EMBL/GenBank/DDBJ databases">
        <authorList>
            <consortium name="Pathogen Informatics"/>
        </authorList>
    </citation>
    <scope>NUCLEOTIDE SEQUENCE [LARGE SCALE GENOMIC DNA]</scope>
    <source>
        <strain evidence="7 8">MHpl1</strain>
    </source>
</reference>
<dbReference type="EMBL" id="UZAF01018670">
    <property type="protein sequence ID" value="VDO53790.1"/>
    <property type="molecule type" value="Genomic_DNA"/>
</dbReference>
<evidence type="ECO:0000256" key="2">
    <source>
        <dbReference type="ARBA" id="ARBA00022692"/>
    </source>
</evidence>
<dbReference type="InterPro" id="IPR017452">
    <property type="entry name" value="GPCR_Rhodpsn_7TM"/>
</dbReference>
<evidence type="ECO:0000313" key="9">
    <source>
        <dbReference type="WBParaSite" id="HPLM_0001470901-mRNA-1"/>
    </source>
</evidence>
<evidence type="ECO:0000256" key="4">
    <source>
        <dbReference type="ARBA" id="ARBA00023136"/>
    </source>
</evidence>